<feature type="region of interest" description="Disordered" evidence="1">
    <location>
        <begin position="1"/>
        <end position="40"/>
    </location>
</feature>
<evidence type="ECO:0000313" key="2">
    <source>
        <dbReference type="EMBL" id="WYJ89517.1"/>
    </source>
</evidence>
<organism evidence="2 3">
    <name type="scientific">Candidatus Enterococcus clewellii</name>
    <dbReference type="NCBI Taxonomy" id="1834193"/>
    <lineage>
        <taxon>Bacteria</taxon>
        <taxon>Bacillati</taxon>
        <taxon>Bacillota</taxon>
        <taxon>Bacilli</taxon>
        <taxon>Lactobacillales</taxon>
        <taxon>Enterococcaceae</taxon>
        <taxon>Enterococcus</taxon>
    </lineage>
</organism>
<dbReference type="EMBL" id="CP147247">
    <property type="protein sequence ID" value="WYJ89517.1"/>
    <property type="molecule type" value="Genomic_DNA"/>
</dbReference>
<feature type="compositionally biased region" description="Basic and acidic residues" evidence="1">
    <location>
        <begin position="1"/>
        <end position="10"/>
    </location>
</feature>
<evidence type="ECO:0000313" key="3">
    <source>
        <dbReference type="Proteomes" id="UP000195141"/>
    </source>
</evidence>
<sequence length="40" mass="4503">MSHKPKENPRPSKPNPLNEGRDIKLPTPNTGELKSPIKKK</sequence>
<dbReference type="RefSeq" id="WP_269160903.1">
    <property type="nucleotide sequence ID" value="NZ_CP147247.1"/>
</dbReference>
<accession>A0AAQ3XZN2</accession>
<protein>
    <submittedName>
        <fullName evidence="2">Uncharacterized protein</fullName>
    </submittedName>
</protein>
<name>A0AAQ3XZN2_9ENTE</name>
<dbReference type="Proteomes" id="UP000195141">
    <property type="component" value="Chromosome"/>
</dbReference>
<reference evidence="2" key="2">
    <citation type="submission" date="2024-03" db="EMBL/GenBank/DDBJ databases">
        <title>The Genome Sequence of Enterococcus sp. DIV0242b.</title>
        <authorList>
            <consortium name="The Broad Institute Genomics Platform"/>
            <consortium name="The Broad Institute Microbial Omics Core"/>
            <consortium name="The Broad Institute Genomic Center for Infectious Diseases"/>
            <person name="Earl A."/>
            <person name="Manson A."/>
            <person name="Gilmore M."/>
            <person name="Schwartman J."/>
            <person name="Shea T."/>
            <person name="Abouelleil A."/>
            <person name="Cao P."/>
            <person name="Chapman S."/>
            <person name="Cusick C."/>
            <person name="Young S."/>
            <person name="Neafsey D."/>
            <person name="Nusbaum C."/>
            <person name="Birren B."/>
        </authorList>
    </citation>
    <scope>NUCLEOTIDE SEQUENCE</scope>
    <source>
        <strain evidence="2">9E7_DIV0242</strain>
    </source>
</reference>
<gene>
    <name evidence="2" type="ORF">A5888_001239</name>
</gene>
<dbReference type="AlphaFoldDB" id="A0AAQ3XZN2"/>
<proteinExistence type="predicted"/>
<evidence type="ECO:0000256" key="1">
    <source>
        <dbReference type="SAM" id="MobiDB-lite"/>
    </source>
</evidence>
<reference evidence="2" key="1">
    <citation type="submission" date="2017-05" db="EMBL/GenBank/DDBJ databases">
        <authorList>
            <consortium name="The Broad Institute Genomics Platform"/>
            <consortium name="The Broad Institute Genomic Center for Infectious Diseases"/>
            <person name="Earl A."/>
            <person name="Manson A."/>
            <person name="Schwartman J."/>
            <person name="Gilmore M."/>
            <person name="Abouelleil A."/>
            <person name="Cao P."/>
            <person name="Chapman S."/>
            <person name="Cusick C."/>
            <person name="Shea T."/>
            <person name="Young S."/>
            <person name="Neafsey D."/>
            <person name="Nusbaum C."/>
            <person name="Birren B."/>
        </authorList>
    </citation>
    <scope>NUCLEOTIDE SEQUENCE</scope>
    <source>
        <strain evidence="2">9E7_DIV0242</strain>
    </source>
</reference>
<keyword evidence="3" id="KW-1185">Reference proteome</keyword>